<evidence type="ECO:0000313" key="1">
    <source>
        <dbReference type="EMBL" id="MCF2497925.1"/>
    </source>
</evidence>
<dbReference type="EMBL" id="JAKFFV010000004">
    <property type="protein sequence ID" value="MCF2497925.1"/>
    <property type="molecule type" value="Genomic_DNA"/>
</dbReference>
<reference evidence="1" key="1">
    <citation type="submission" date="2022-01" db="EMBL/GenBank/DDBJ databases">
        <title>Novel species in genus Dyadobacter.</title>
        <authorList>
            <person name="Ma C."/>
        </authorList>
    </citation>
    <scope>NUCLEOTIDE SEQUENCE</scope>
    <source>
        <strain evidence="1">CY357</strain>
    </source>
</reference>
<gene>
    <name evidence="1" type="ORF">L0661_06385</name>
</gene>
<dbReference type="RefSeq" id="WP_235177204.1">
    <property type="nucleotide sequence ID" value="NZ_JAKFFV010000004.1"/>
</dbReference>
<sequence>MNKKILLLCFITAFTFGCNNVVDVQEPDTEVVPETAISAIKTRYPDAGQFVFKTLIQDKLWKAKFFSRANSYETQVSPSAISGDVFINTNDVSLYKGLTDKLVISGGTLSNVQLRENAGDNAARMQYMLNGKAQLLNYYVLADWHIVKLSAPYPVESYTVELSEVPEKIASFCSQAKIDIDSTQIVVNEDQANKKTYIIHPEAALFPIFFDQEGNVKWIAKNSDGSALEDKRNDEVGSAELFNKIKGGFTDFNVPNTLAFEATYNDLSSIRYVFQRKSGPEGTRDFISETHEVFVNGNSGEVIFEQYSSYVYK</sequence>
<evidence type="ECO:0000313" key="2">
    <source>
        <dbReference type="Proteomes" id="UP001139411"/>
    </source>
</evidence>
<protein>
    <submittedName>
        <fullName evidence="1">Uncharacterized protein</fullName>
    </submittedName>
</protein>
<organism evidence="1 2">
    <name type="scientific">Dyadobacter chenhuakuii</name>
    <dbReference type="NCBI Taxonomy" id="2909339"/>
    <lineage>
        <taxon>Bacteria</taxon>
        <taxon>Pseudomonadati</taxon>
        <taxon>Bacteroidota</taxon>
        <taxon>Cytophagia</taxon>
        <taxon>Cytophagales</taxon>
        <taxon>Spirosomataceae</taxon>
        <taxon>Dyadobacter</taxon>
    </lineage>
</organism>
<dbReference type="AlphaFoldDB" id="A0A9X1QA29"/>
<proteinExistence type="predicted"/>
<accession>A0A9X1QA29</accession>
<comment type="caution">
    <text evidence="1">The sequence shown here is derived from an EMBL/GenBank/DDBJ whole genome shotgun (WGS) entry which is preliminary data.</text>
</comment>
<name>A0A9X1QA29_9BACT</name>
<dbReference type="Proteomes" id="UP001139411">
    <property type="component" value="Unassembled WGS sequence"/>
</dbReference>
<dbReference type="PROSITE" id="PS51257">
    <property type="entry name" value="PROKAR_LIPOPROTEIN"/>
    <property type="match status" value="1"/>
</dbReference>